<name>A0A2N7RZE8_9MICC</name>
<feature type="signal peptide" evidence="1">
    <location>
        <begin position="1"/>
        <end position="22"/>
    </location>
</feature>
<dbReference type="AlphaFoldDB" id="A0A2N7RZE8"/>
<keyword evidence="1" id="KW-0732">Signal</keyword>
<reference evidence="2 3" key="1">
    <citation type="journal article" date="2017" name="Elife">
        <title>Extensive horizontal gene transfer in cheese-associated bacteria.</title>
        <authorList>
            <person name="Bonham K.S."/>
            <person name="Wolfe B.E."/>
            <person name="Dutton R.J."/>
        </authorList>
    </citation>
    <scope>NUCLEOTIDE SEQUENCE [LARGE SCALE GENOMIC DNA]</scope>
    <source>
        <strain evidence="2 3">JB182</strain>
    </source>
</reference>
<dbReference type="PROSITE" id="PS51257">
    <property type="entry name" value="PROKAR_LIPOPROTEIN"/>
    <property type="match status" value="1"/>
</dbReference>
<sequence length="194" mass="20512">MKKFAPLILVAGLALTGCAPKALEVAPGPSHVPAGAPVAVAVAEPSQEAIVATPTPTPSAPHVPVDTGIKFTGATPELKALAIQEYAEWDEYNEAHSQGFRGAYKAGHVVMLPKVDHGLEGEFVKVLEWSMPSENEVTVRIEGNGWKALDLRVPGDSVACALLDESAENFLATFTTANGKIKATRECRNMPSDK</sequence>
<proteinExistence type="predicted"/>
<gene>
    <name evidence="2" type="ORF">CIK84_11180</name>
</gene>
<dbReference type="EMBL" id="PNQX01000002">
    <property type="protein sequence ID" value="PMQ19265.1"/>
    <property type="molecule type" value="Genomic_DNA"/>
</dbReference>
<comment type="caution">
    <text evidence="2">The sequence shown here is derived from an EMBL/GenBank/DDBJ whole genome shotgun (WGS) entry which is preliminary data.</text>
</comment>
<evidence type="ECO:0000256" key="1">
    <source>
        <dbReference type="SAM" id="SignalP"/>
    </source>
</evidence>
<protein>
    <recommendedName>
        <fullName evidence="4">Lipoprotein</fullName>
    </recommendedName>
</protein>
<feature type="chain" id="PRO_5014776259" description="Lipoprotein" evidence="1">
    <location>
        <begin position="23"/>
        <end position="194"/>
    </location>
</feature>
<evidence type="ECO:0000313" key="3">
    <source>
        <dbReference type="Proteomes" id="UP000235739"/>
    </source>
</evidence>
<organism evidence="2 3">
    <name type="scientific">Glutamicibacter arilaitensis</name>
    <dbReference type="NCBI Taxonomy" id="256701"/>
    <lineage>
        <taxon>Bacteria</taxon>
        <taxon>Bacillati</taxon>
        <taxon>Actinomycetota</taxon>
        <taxon>Actinomycetes</taxon>
        <taxon>Micrococcales</taxon>
        <taxon>Micrococcaceae</taxon>
        <taxon>Glutamicibacter</taxon>
    </lineage>
</organism>
<dbReference type="RefSeq" id="WP_102598496.1">
    <property type="nucleotide sequence ID" value="NZ_JBQQKC010000026.1"/>
</dbReference>
<dbReference type="Proteomes" id="UP000235739">
    <property type="component" value="Unassembled WGS sequence"/>
</dbReference>
<accession>A0A2N7RZE8</accession>
<evidence type="ECO:0008006" key="4">
    <source>
        <dbReference type="Google" id="ProtNLM"/>
    </source>
</evidence>
<evidence type="ECO:0000313" key="2">
    <source>
        <dbReference type="EMBL" id="PMQ19265.1"/>
    </source>
</evidence>